<proteinExistence type="inferred from homology"/>
<comment type="similarity">
    <text evidence="1">Belongs to the N-acetylmuramoyl-L-alanine amidase 2 family.</text>
</comment>
<dbReference type="PANTHER" id="PTHR11022">
    <property type="entry name" value="PEPTIDOGLYCAN RECOGNITION PROTEIN"/>
    <property type="match status" value="1"/>
</dbReference>
<name>A0ABM9ZSD4_9BACT</name>
<dbReference type="CDD" id="cd06583">
    <property type="entry name" value="PGRP"/>
    <property type="match status" value="1"/>
</dbReference>
<evidence type="ECO:0000259" key="2">
    <source>
        <dbReference type="SMART" id="SM00644"/>
    </source>
</evidence>
<dbReference type="InterPro" id="IPR036505">
    <property type="entry name" value="Amidase/PGRP_sf"/>
</dbReference>
<dbReference type="PANTHER" id="PTHR11022:SF41">
    <property type="entry name" value="PEPTIDOGLYCAN-RECOGNITION PROTEIN LC-RELATED"/>
    <property type="match status" value="1"/>
</dbReference>
<evidence type="ECO:0000313" key="4">
    <source>
        <dbReference type="EMBL" id="EFB89741.1"/>
    </source>
</evidence>
<sequence>MYTLRKIDLIVIHCAATKPSMNVGAKEINIWHRQRGFYNPASGLSIGYHYVIRRDGTVETGRPVNQPGAHAKGYNANSIGICLIGGLNQDTGKPEANYTEKQWEALLALVVSLCKEYGVTKVVGHNQLAVKDCPCFRVPEWLDGNSTAFEEGGIEIEY</sequence>
<feature type="domain" description="Peptidoglycan recognition protein family" evidence="3">
    <location>
        <begin position="1"/>
        <end position="129"/>
    </location>
</feature>
<evidence type="ECO:0000313" key="5">
    <source>
        <dbReference type="Proteomes" id="UP000006462"/>
    </source>
</evidence>
<dbReference type="Gene3D" id="3.40.80.10">
    <property type="entry name" value="Peptidoglycan recognition protein-like"/>
    <property type="match status" value="1"/>
</dbReference>
<dbReference type="InterPro" id="IPR015510">
    <property type="entry name" value="PGRP"/>
</dbReference>
<comment type="caution">
    <text evidence="4">The sequence shown here is derived from an EMBL/GenBank/DDBJ whole genome shotgun (WGS) entry which is preliminary data.</text>
</comment>
<dbReference type="InterPro" id="IPR006619">
    <property type="entry name" value="PGRP_domain_met/bac"/>
</dbReference>
<dbReference type="Proteomes" id="UP000006462">
    <property type="component" value="Unassembled WGS sequence"/>
</dbReference>
<evidence type="ECO:0000259" key="3">
    <source>
        <dbReference type="SMART" id="SM00701"/>
    </source>
</evidence>
<reference evidence="4 5" key="1">
    <citation type="submission" date="2009-12" db="EMBL/GenBank/DDBJ databases">
        <authorList>
            <person name="Shrivastava S."/>
            <person name="Madupu R."/>
            <person name="Durkin A.S."/>
            <person name="Torralba M."/>
            <person name="Methe B."/>
            <person name="Sutton G.G."/>
            <person name="Strausberg R.L."/>
            <person name="Nelson K.E."/>
        </authorList>
    </citation>
    <scope>NUCLEOTIDE SEQUENCE [LARGE SCALE GENOMIC DNA]</scope>
    <source>
        <strain evidence="4 5">W5455</strain>
    </source>
</reference>
<organism evidence="4 5">
    <name type="scientific">Pyramidobacter piscolens W5455</name>
    <dbReference type="NCBI Taxonomy" id="352165"/>
    <lineage>
        <taxon>Bacteria</taxon>
        <taxon>Thermotogati</taxon>
        <taxon>Synergistota</taxon>
        <taxon>Synergistia</taxon>
        <taxon>Synergistales</taxon>
        <taxon>Dethiosulfovibrionaceae</taxon>
        <taxon>Pyramidobacter</taxon>
    </lineage>
</organism>
<dbReference type="SMART" id="SM00701">
    <property type="entry name" value="PGRP"/>
    <property type="match status" value="1"/>
</dbReference>
<keyword evidence="5" id="KW-1185">Reference proteome</keyword>
<dbReference type="SMART" id="SM00644">
    <property type="entry name" value="Ami_2"/>
    <property type="match status" value="1"/>
</dbReference>
<dbReference type="Pfam" id="PF01510">
    <property type="entry name" value="Amidase_2"/>
    <property type="match status" value="1"/>
</dbReference>
<dbReference type="SUPFAM" id="SSF55846">
    <property type="entry name" value="N-acetylmuramoyl-L-alanine amidase-like"/>
    <property type="match status" value="1"/>
</dbReference>
<dbReference type="RefSeq" id="WP_009165746.1">
    <property type="nucleotide sequence ID" value="NZ_ADFP01000121.1"/>
</dbReference>
<feature type="domain" description="N-acetylmuramoyl-L-alanine amidase" evidence="2">
    <location>
        <begin position="2"/>
        <end position="135"/>
    </location>
</feature>
<evidence type="ECO:0000256" key="1">
    <source>
        <dbReference type="ARBA" id="ARBA00007553"/>
    </source>
</evidence>
<dbReference type="EMBL" id="ADFP01000121">
    <property type="protein sequence ID" value="EFB89741.1"/>
    <property type="molecule type" value="Genomic_DNA"/>
</dbReference>
<protein>
    <submittedName>
        <fullName evidence="4">N-acetylmuramoyl-L-alanine amidase</fullName>
    </submittedName>
</protein>
<gene>
    <name evidence="4" type="ORF">HMPREF7215_2555</name>
</gene>
<accession>A0ABM9ZSD4</accession>
<dbReference type="InterPro" id="IPR002502">
    <property type="entry name" value="Amidase_domain"/>
</dbReference>